<dbReference type="GO" id="GO:0009313">
    <property type="term" value="P:oligosaccharide catabolic process"/>
    <property type="evidence" value="ECO:0007669"/>
    <property type="project" value="TreeGrafter"/>
</dbReference>
<comment type="caution">
    <text evidence="2">The sequence shown here is derived from an EMBL/GenBank/DDBJ whole genome shotgun (WGS) entry which is preliminary data.</text>
</comment>
<name>A0A367K6Z9_RHIAZ</name>
<dbReference type="PANTHER" id="PTHR46017">
    <property type="entry name" value="ALPHA-MANNOSIDASE 2C1"/>
    <property type="match status" value="1"/>
</dbReference>
<sequence length="169" mass="19468">MNLSQFPFDQLSPQFIPFQYNNKHNNHDNNSSNSTQPSIIQHPKSIRSITVDRCSNFVTSGVNGSDINLLSQLYKARTDSEEYISLLVYSVPDLKRIPFEEAIRQEFRPTQLGEWFGPSWSTHWFHVRLRIPEEFVGEEVHFIWNSDNEALIWSMEGLPLQGLTGGGKV</sequence>
<dbReference type="Pfam" id="PF22907">
    <property type="entry name" value="Ams1-like_1st"/>
    <property type="match status" value="1"/>
</dbReference>
<keyword evidence="2" id="KW-0378">Hydrolase</keyword>
<feature type="domain" description="Alpha-mannosidase Ams1-like N-terminal" evidence="1">
    <location>
        <begin position="85"/>
        <end position="165"/>
    </location>
</feature>
<dbReference type="GO" id="GO:0004559">
    <property type="term" value="F:alpha-mannosidase activity"/>
    <property type="evidence" value="ECO:0007669"/>
    <property type="project" value="TreeGrafter"/>
</dbReference>
<dbReference type="EMBL" id="PJQL01000235">
    <property type="protein sequence ID" value="RCH97950.1"/>
    <property type="molecule type" value="Genomic_DNA"/>
</dbReference>
<evidence type="ECO:0000259" key="1">
    <source>
        <dbReference type="Pfam" id="PF22907"/>
    </source>
</evidence>
<dbReference type="STRING" id="86630.A0A367K6Z9"/>
<dbReference type="InterPro" id="IPR054723">
    <property type="entry name" value="Ams1-like_N"/>
</dbReference>
<dbReference type="PANTHER" id="PTHR46017:SF1">
    <property type="entry name" value="ALPHA-MANNOSIDASE 2C1"/>
    <property type="match status" value="1"/>
</dbReference>
<proteinExistence type="predicted"/>
<evidence type="ECO:0000313" key="2">
    <source>
        <dbReference type="EMBL" id="RCH97950.1"/>
    </source>
</evidence>
<keyword evidence="3" id="KW-1185">Reference proteome</keyword>
<dbReference type="OrthoDB" id="10261055at2759"/>
<reference evidence="2 3" key="1">
    <citation type="journal article" date="2018" name="G3 (Bethesda)">
        <title>Phylogenetic and Phylogenomic Definition of Rhizopus Species.</title>
        <authorList>
            <person name="Gryganskyi A.P."/>
            <person name="Golan J."/>
            <person name="Dolatabadi S."/>
            <person name="Mondo S."/>
            <person name="Robb S."/>
            <person name="Idnurm A."/>
            <person name="Muszewska A."/>
            <person name="Steczkiewicz K."/>
            <person name="Masonjones S."/>
            <person name="Liao H.L."/>
            <person name="Gajdeczka M.T."/>
            <person name="Anike F."/>
            <person name="Vuek A."/>
            <person name="Anishchenko I.M."/>
            <person name="Voigt K."/>
            <person name="de Hoog G.S."/>
            <person name="Smith M.E."/>
            <person name="Heitman J."/>
            <person name="Vilgalys R."/>
            <person name="Stajich J.E."/>
        </authorList>
    </citation>
    <scope>NUCLEOTIDE SEQUENCE [LARGE SCALE GENOMIC DNA]</scope>
    <source>
        <strain evidence="2 3">CBS 357.93</strain>
    </source>
</reference>
<evidence type="ECO:0000313" key="3">
    <source>
        <dbReference type="Proteomes" id="UP000252139"/>
    </source>
</evidence>
<dbReference type="AlphaFoldDB" id="A0A367K6Z9"/>
<gene>
    <name evidence="2" type="primary">AMS1_2</name>
    <name evidence="2" type="ORF">CU097_003388</name>
</gene>
<organism evidence="2 3">
    <name type="scientific">Rhizopus azygosporus</name>
    <name type="common">Rhizopus microsporus var. azygosporus</name>
    <dbReference type="NCBI Taxonomy" id="86630"/>
    <lineage>
        <taxon>Eukaryota</taxon>
        <taxon>Fungi</taxon>
        <taxon>Fungi incertae sedis</taxon>
        <taxon>Mucoromycota</taxon>
        <taxon>Mucoromycotina</taxon>
        <taxon>Mucoromycetes</taxon>
        <taxon>Mucorales</taxon>
        <taxon>Mucorineae</taxon>
        <taxon>Rhizopodaceae</taxon>
        <taxon>Rhizopus</taxon>
    </lineage>
</organism>
<accession>A0A367K6Z9</accession>
<dbReference type="Proteomes" id="UP000252139">
    <property type="component" value="Unassembled WGS sequence"/>
</dbReference>
<protein>
    <submittedName>
        <fullName evidence="2">Glycoside hydrolase, 38 vacuolar alpha mannosidase</fullName>
    </submittedName>
</protein>